<evidence type="ECO:0000313" key="1">
    <source>
        <dbReference type="EMBL" id="TGY79788.1"/>
    </source>
</evidence>
<evidence type="ECO:0000313" key="2">
    <source>
        <dbReference type="Proteomes" id="UP000306319"/>
    </source>
</evidence>
<dbReference type="Proteomes" id="UP000306319">
    <property type="component" value="Unassembled WGS sequence"/>
</dbReference>
<reference evidence="1" key="1">
    <citation type="submission" date="2019-04" db="EMBL/GenBank/DDBJ databases">
        <title>Microbes associate with the intestines of laboratory mice.</title>
        <authorList>
            <person name="Navarre W."/>
            <person name="Wong E."/>
            <person name="Huang K."/>
            <person name="Tropini C."/>
            <person name="Ng K."/>
            <person name="Yu B."/>
        </authorList>
    </citation>
    <scope>NUCLEOTIDE SEQUENCE</scope>
    <source>
        <strain evidence="1">NM04_E33</strain>
    </source>
</reference>
<comment type="caution">
    <text evidence="1">The sequence shown here is derived from an EMBL/GenBank/DDBJ whole genome shotgun (WGS) entry which is preliminary data.</text>
</comment>
<sequence length="155" mass="17838">MTAQQIEFKKIKKSWIMENGSVPLFAIEDYTKVGNLFKPQKQVEHKALHPDCAFVFAQSNSYFLSINVAMDEEGHYHFGYGLYEPEHGGGCWPSSHWKDHKRAYTLKGCLINALNHIKGMRQLPHPIYVRKAIEAIAIVERSRIVQPSLFDFIDC</sequence>
<dbReference type="EMBL" id="SRYB01000005">
    <property type="protein sequence ID" value="TGY79788.1"/>
    <property type="molecule type" value="Genomic_DNA"/>
</dbReference>
<gene>
    <name evidence="1" type="ORF">E5331_05275</name>
</gene>
<name>A0AC61RLD4_9BACT</name>
<proteinExistence type="predicted"/>
<accession>A0AC61RLD4</accession>
<keyword evidence="2" id="KW-1185">Reference proteome</keyword>
<organism evidence="1 2">
    <name type="scientific">Lepagella muris</name>
    <dbReference type="NCBI Taxonomy" id="3032870"/>
    <lineage>
        <taxon>Bacteria</taxon>
        <taxon>Pseudomonadati</taxon>
        <taxon>Bacteroidota</taxon>
        <taxon>Bacteroidia</taxon>
        <taxon>Bacteroidales</taxon>
        <taxon>Muribaculaceae</taxon>
        <taxon>Lepagella</taxon>
    </lineage>
</organism>
<protein>
    <submittedName>
        <fullName evidence="1">Uncharacterized protein</fullName>
    </submittedName>
</protein>